<organism evidence="5 6">
    <name type="scientific">Eiseniibacteriota bacterium</name>
    <dbReference type="NCBI Taxonomy" id="2212470"/>
    <lineage>
        <taxon>Bacteria</taxon>
        <taxon>Candidatus Eiseniibacteriota</taxon>
    </lineage>
</organism>
<protein>
    <recommendedName>
        <fullName evidence="3">4a-hydroxytetrahydrobiopterin dehydratase</fullName>
        <ecNumber evidence="3">4.2.1.96</ecNumber>
    </recommendedName>
</protein>
<dbReference type="GO" id="GO:0008124">
    <property type="term" value="F:4-alpha-hydroxytetrahydrobiopterin dehydratase activity"/>
    <property type="evidence" value="ECO:0007669"/>
    <property type="project" value="UniProtKB-EC"/>
</dbReference>
<dbReference type="InterPro" id="IPR001533">
    <property type="entry name" value="Pterin_deHydtase"/>
</dbReference>
<evidence type="ECO:0000256" key="4">
    <source>
        <dbReference type="ARBA" id="ARBA00023239"/>
    </source>
</evidence>
<dbReference type="PANTHER" id="PTHR42805">
    <property type="entry name" value="PTERIN-4-ALPHA-CARBINOLAMINE DEHYDRATASE-RELATED"/>
    <property type="match status" value="1"/>
</dbReference>
<proteinExistence type="inferred from homology"/>
<comment type="catalytic activity">
    <reaction evidence="1">
        <text>(4aS,6R)-4a-hydroxy-L-erythro-5,6,7,8-tetrahydrobiopterin = (6R)-L-erythro-6,7-dihydrobiopterin + H2O</text>
        <dbReference type="Rhea" id="RHEA:11920"/>
        <dbReference type="ChEBI" id="CHEBI:15377"/>
        <dbReference type="ChEBI" id="CHEBI:15642"/>
        <dbReference type="ChEBI" id="CHEBI:43120"/>
        <dbReference type="EC" id="4.2.1.96"/>
    </reaction>
</comment>
<dbReference type="GO" id="GO:0006729">
    <property type="term" value="P:tetrahydrobiopterin biosynthetic process"/>
    <property type="evidence" value="ECO:0007669"/>
    <property type="project" value="InterPro"/>
</dbReference>
<gene>
    <name evidence="5" type="ORF">E6K73_06570</name>
</gene>
<evidence type="ECO:0000256" key="1">
    <source>
        <dbReference type="ARBA" id="ARBA00001554"/>
    </source>
</evidence>
<name>A0A538SIB8_UNCEI</name>
<dbReference type="Proteomes" id="UP000320184">
    <property type="component" value="Unassembled WGS sequence"/>
</dbReference>
<dbReference type="SUPFAM" id="SSF55248">
    <property type="entry name" value="PCD-like"/>
    <property type="match status" value="1"/>
</dbReference>
<dbReference type="Gene3D" id="3.30.1360.20">
    <property type="entry name" value="Transcriptional coactivator/pterin dehydratase"/>
    <property type="match status" value="1"/>
</dbReference>
<dbReference type="EC" id="4.2.1.96" evidence="3"/>
<reference evidence="5 6" key="1">
    <citation type="journal article" date="2019" name="Nat. Microbiol.">
        <title>Mediterranean grassland soil C-N compound turnover is dependent on rainfall and depth, and is mediated by genomically divergent microorganisms.</title>
        <authorList>
            <person name="Diamond S."/>
            <person name="Andeer P.F."/>
            <person name="Li Z."/>
            <person name="Crits-Christoph A."/>
            <person name="Burstein D."/>
            <person name="Anantharaman K."/>
            <person name="Lane K.R."/>
            <person name="Thomas B.C."/>
            <person name="Pan C."/>
            <person name="Northen T.R."/>
            <person name="Banfield J.F."/>
        </authorList>
    </citation>
    <scope>NUCLEOTIDE SEQUENCE [LARGE SCALE GENOMIC DNA]</scope>
    <source>
        <strain evidence="5">WS_3</strain>
    </source>
</reference>
<dbReference type="AlphaFoldDB" id="A0A538SIB8"/>
<feature type="non-terminal residue" evidence="5">
    <location>
        <position position="65"/>
    </location>
</feature>
<keyword evidence="4" id="KW-0456">Lyase</keyword>
<comment type="similarity">
    <text evidence="2">Belongs to the pterin-4-alpha-carbinolamine dehydratase family.</text>
</comment>
<evidence type="ECO:0000256" key="3">
    <source>
        <dbReference type="ARBA" id="ARBA00013252"/>
    </source>
</evidence>
<evidence type="ECO:0000313" key="6">
    <source>
        <dbReference type="Proteomes" id="UP000320184"/>
    </source>
</evidence>
<evidence type="ECO:0000256" key="2">
    <source>
        <dbReference type="ARBA" id="ARBA00006472"/>
    </source>
</evidence>
<accession>A0A538SIB8</accession>
<dbReference type="PANTHER" id="PTHR42805:SF1">
    <property type="entry name" value="PTERIN-4-ALPHA-CARBINOLAMINE DEHYDRATASE-RELATED"/>
    <property type="match status" value="1"/>
</dbReference>
<dbReference type="EMBL" id="VBOT01000080">
    <property type="protein sequence ID" value="TMQ51113.1"/>
    <property type="molecule type" value="Genomic_DNA"/>
</dbReference>
<dbReference type="Pfam" id="PF01329">
    <property type="entry name" value="Pterin_4a"/>
    <property type="match status" value="1"/>
</dbReference>
<dbReference type="InterPro" id="IPR050376">
    <property type="entry name" value="Pterin-4-alpha-carb_dehyd"/>
</dbReference>
<sequence length="65" mass="7305">MAGLTQATCVPCRGGVPTLTDEEIAELLPEVPDWQAVEVDGVRRLRREFRFKDFRTALDFAVRVG</sequence>
<comment type="caution">
    <text evidence="5">The sequence shown here is derived from an EMBL/GenBank/DDBJ whole genome shotgun (WGS) entry which is preliminary data.</text>
</comment>
<evidence type="ECO:0000313" key="5">
    <source>
        <dbReference type="EMBL" id="TMQ51113.1"/>
    </source>
</evidence>
<dbReference type="InterPro" id="IPR036428">
    <property type="entry name" value="PCD_sf"/>
</dbReference>